<dbReference type="Proteomes" id="UP000192328">
    <property type="component" value="Unassembled WGS sequence"/>
</dbReference>
<keyword evidence="2" id="KW-1185">Reference proteome</keyword>
<gene>
    <name evidence="1" type="ORF">SAMN06297397_1687</name>
</gene>
<organism evidence="1 2">
    <name type="scientific">Aristaeella lactis</name>
    <dbReference type="NCBI Taxonomy" id="3046383"/>
    <lineage>
        <taxon>Bacteria</taxon>
        <taxon>Bacillati</taxon>
        <taxon>Bacillota</taxon>
        <taxon>Clostridia</taxon>
        <taxon>Eubacteriales</taxon>
        <taxon>Aristaeellaceae</taxon>
        <taxon>Aristaeella</taxon>
    </lineage>
</organism>
<evidence type="ECO:0000313" key="1">
    <source>
        <dbReference type="EMBL" id="SMC63513.1"/>
    </source>
</evidence>
<keyword evidence="1" id="KW-0723">Serine/threonine-protein kinase</keyword>
<protein>
    <submittedName>
        <fullName evidence="1">Serine/threonine protein kinase</fullName>
    </submittedName>
</protein>
<evidence type="ECO:0000313" key="2">
    <source>
        <dbReference type="Proteomes" id="UP000192328"/>
    </source>
</evidence>
<keyword evidence="1" id="KW-0808">Transferase</keyword>
<keyword evidence="1" id="KW-0418">Kinase</keyword>
<comment type="caution">
    <text evidence="1">The sequence shown here is derived from an EMBL/GenBank/DDBJ whole genome shotgun (WGS) entry which is preliminary data.</text>
</comment>
<accession>A0AC61PLH9</accession>
<proteinExistence type="predicted"/>
<sequence>MDNHQSENKTIFNQNIDSSETVLNSAINAQETIINTELSTGNSIPLGTILCEVYEVIEKLDVIAGEADLYICSFAARKYIAKVYRRKIAIKPEVAKRLAEIRSPFVARIFAMGEYNGYPVEILPLYINGSLAGKTFSFEQLKYEIIPSVNEGLHILHTNNIIHKDVKPSNLMLNNDGRTVAIIDFGISSIRDSGSTVIVTRTGLTPEYSAPETFRNLFLSESDYYSFGITIYELYCGHSPSQGLTQEQIEQFTLIQQPPIPDDMEEELKDLINALTYTDIRNRKDKSNPNRRWGYEEVINWCNDVPQPLPGISGTSSNTLAYKAQKTIYQNVSSDEDMLPYRFAGQSITSTKVLAKLLNERWDEGKKHLFRGLLLEHFKKDSNAEIISYLMDFQEEAETANPDVLMFRCIYAIDSSQKKLLWKGEIFDNLSELGYQYLKAIRSENTTFIDMMNEMQFMGILSLYVQIIDPTAKKQINTLRAIESEYRSFSGSKEESLSKQYRLAYMLSDKKDYEIDSNLFSDIPSYVKHINEKATKNGNTFEYELRSDIYPNGNFNAQFINWIQAIDRSDILGQSIDKKDEAFFDLIYRINPDYKSLSWNNNQYANIYDLGVKYLSALRLEKVAIISTIDELFENKCVSRFLRYTSPSEKNNIDRIELFEQQFKNVVSKHDRESMVFRFKLAYELSGDKTLYIGKKHFSSLEDLVSFLHSQFSNSLKLFDEYCNELMIDDYTLCPQFEVWLAVLGKSKAIDSWASGAPFMTKKEKALKFREYILKIEQGQNISLHNRYKWYSELASIFDEFTPFEASASYAKKCRYYAEEAIKLVTKQKRIAEYKKILAKLDDKNTIPQDQREEWYLSLAEELSEYADIEEVQEKINQCKKEARTYHIICLYNDAIRLKAKAQRANNEERRELYAKAAALFASLGTAYEADKMAKECENLARIESANDVNGI</sequence>
<name>A0AC61PLH9_9FIRM</name>
<reference evidence="1" key="1">
    <citation type="submission" date="2017-04" db="EMBL/GenBank/DDBJ databases">
        <authorList>
            <person name="Varghese N."/>
            <person name="Submissions S."/>
        </authorList>
    </citation>
    <scope>NUCLEOTIDE SEQUENCE</scope>
    <source>
        <strain evidence="1">WTE2008</strain>
    </source>
</reference>
<dbReference type="EMBL" id="FWXZ01000003">
    <property type="protein sequence ID" value="SMC63513.1"/>
    <property type="molecule type" value="Genomic_DNA"/>
</dbReference>